<reference evidence="1 2" key="1">
    <citation type="submission" date="2014-11" db="EMBL/GenBank/DDBJ databases">
        <authorList>
            <person name="Zhu J."/>
            <person name="Qi W."/>
            <person name="Song R."/>
        </authorList>
    </citation>
    <scope>NUCLEOTIDE SEQUENCE [LARGE SCALE GENOMIC DNA]</scope>
</reference>
<keyword evidence="2" id="KW-1185">Reference proteome</keyword>
<dbReference type="Gene3D" id="3.90.1140.10">
    <property type="entry name" value="Cyclic phosphodiesterase"/>
    <property type="match status" value="1"/>
</dbReference>
<dbReference type="OMA" id="AVYSVWA"/>
<dbReference type="InterPro" id="IPR012386">
    <property type="entry name" value="Cyclic-nucl_3Pdiesterase"/>
</dbReference>
<dbReference type="Pfam" id="PF07823">
    <property type="entry name" value="CPDase"/>
    <property type="match status" value="1"/>
</dbReference>
<dbReference type="Proteomes" id="UP000041254">
    <property type="component" value="Unassembled WGS sequence"/>
</dbReference>
<dbReference type="GO" id="GO:0009187">
    <property type="term" value="P:cyclic nucleotide metabolic process"/>
    <property type="evidence" value="ECO:0007669"/>
    <property type="project" value="TreeGrafter"/>
</dbReference>
<dbReference type="EMBL" id="CDMY01000859">
    <property type="protein sequence ID" value="CEM35622.1"/>
    <property type="molecule type" value="Genomic_DNA"/>
</dbReference>
<dbReference type="OrthoDB" id="514292at2759"/>
<name>A0A0G4GXP2_VITBC</name>
<evidence type="ECO:0000313" key="2">
    <source>
        <dbReference type="Proteomes" id="UP000041254"/>
    </source>
</evidence>
<dbReference type="InParanoid" id="A0A0G4GXP2"/>
<dbReference type="AlphaFoldDB" id="A0A0G4GXP2"/>
<gene>
    <name evidence="1" type="ORF">Vbra_872</name>
</gene>
<dbReference type="PANTHER" id="PTHR28141:SF1">
    <property type="entry name" value="2',3'-CYCLIC-NUCLEOTIDE 3'-PHOSPHODIESTERASE"/>
    <property type="match status" value="1"/>
</dbReference>
<dbReference type="PhylomeDB" id="A0A0G4GXP2"/>
<dbReference type="PANTHER" id="PTHR28141">
    <property type="entry name" value="2',3'-CYCLIC-NUCLEOTIDE 3'-PHOSPHODIESTERASE"/>
    <property type="match status" value="1"/>
</dbReference>
<dbReference type="VEuPathDB" id="CryptoDB:Vbra_872"/>
<sequence>MSFSLWLEAPQSPFGDAIQRHAGELGTPEFSPHVTLIGGVKHLSLEALQDKCMRLAASSRRATLTVTDVDYGEMFFQCIYALINKTQELTALHENAKKLLYTDEGVDFKGPNDEYMPHLSLVYGELSKEVKGELSAILSEEVRGSEFTVGAIALYETGPDIQDWKCIARYPLLSQ</sequence>
<protein>
    <recommendedName>
        <fullName evidence="3">Cyclic phosphodiesterase</fullName>
    </recommendedName>
</protein>
<dbReference type="SUPFAM" id="SSF55144">
    <property type="entry name" value="LigT-like"/>
    <property type="match status" value="1"/>
</dbReference>
<accession>A0A0G4GXP2</accession>
<dbReference type="InterPro" id="IPR009097">
    <property type="entry name" value="Cyclic_Pdiesterase"/>
</dbReference>
<evidence type="ECO:0000313" key="1">
    <source>
        <dbReference type="EMBL" id="CEM35622.1"/>
    </source>
</evidence>
<proteinExistence type="predicted"/>
<organism evidence="1 2">
    <name type="scientific">Vitrella brassicaformis (strain CCMP3155)</name>
    <dbReference type="NCBI Taxonomy" id="1169540"/>
    <lineage>
        <taxon>Eukaryota</taxon>
        <taxon>Sar</taxon>
        <taxon>Alveolata</taxon>
        <taxon>Colpodellida</taxon>
        <taxon>Vitrellaceae</taxon>
        <taxon>Vitrella</taxon>
    </lineage>
</organism>
<dbReference type="GO" id="GO:0004113">
    <property type="term" value="F:2',3'-cyclic-nucleotide 3'-phosphodiesterase activity"/>
    <property type="evidence" value="ECO:0007669"/>
    <property type="project" value="TreeGrafter"/>
</dbReference>
<evidence type="ECO:0008006" key="3">
    <source>
        <dbReference type="Google" id="ProtNLM"/>
    </source>
</evidence>